<dbReference type="RefSeq" id="WP_013561977.1">
    <property type="nucleotide sequence ID" value="NC_014961.1"/>
</dbReference>
<dbReference type="Gene3D" id="3.60.15.10">
    <property type="entry name" value="Ribonuclease Z/Hydroxyacylglutathione hydrolase-like"/>
    <property type="match status" value="1"/>
</dbReference>
<dbReference type="Proteomes" id="UP000001068">
    <property type="component" value="Chromosome"/>
</dbReference>
<accession>E8R8C9</accession>
<evidence type="ECO:0000313" key="1">
    <source>
        <dbReference type="EMBL" id="ADV64755.1"/>
    </source>
</evidence>
<protein>
    <submittedName>
        <fullName evidence="1">Uncharacterized protein</fullName>
    </submittedName>
</protein>
<proteinExistence type="predicted"/>
<name>E8R8C9_DESM0</name>
<keyword evidence="2" id="KW-1185">Reference proteome</keyword>
<dbReference type="HOGENOM" id="CLU_764207_0_0_2"/>
<dbReference type="EMBL" id="CP002363">
    <property type="protein sequence ID" value="ADV64755.1"/>
    <property type="molecule type" value="Genomic_DNA"/>
</dbReference>
<dbReference type="GeneID" id="10153132"/>
<sequence length="362" mass="42578">MEEIRERVNGRKWAWIISHLDYDHFSIIEALWRDGRINPPDVVILPASYNVKLCRDAVSYLYAYMMLLSHIEKIQPPGWIEIFDRLSNTRKLFVEKGHRIKAGPLEYLVLWPSRDYAEQNCEKVLKEPVLKELKDKIESFCGAHENKEYKNIADKAREEACKEAEKAREKILEGLSKNTVQVYGNIIDLEELLTEDRNRDSYPQREGSRKPENDVASKDKASIILYSKVRNLNSIAYVLKAGFPCELRVFERVKRRKYSVFFDYYYGYDVLLYLGDLSDEELDKALENYFGLTENKRLLVEVAPHHGNSYSRYLKQLNPAPVYLSRCNKHYRYPNRYEKYYHGSVVIVSGHTRGVDISYYKV</sequence>
<dbReference type="OrthoDB" id="387502at2157"/>
<dbReference type="AlphaFoldDB" id="E8R8C9"/>
<gene>
    <name evidence="1" type="ordered locus">Desmu_0439</name>
</gene>
<dbReference type="InterPro" id="IPR036866">
    <property type="entry name" value="RibonucZ/Hydroxyglut_hydro"/>
</dbReference>
<dbReference type="KEGG" id="dmu:Desmu_0439"/>
<evidence type="ECO:0000313" key="2">
    <source>
        <dbReference type="Proteomes" id="UP000001068"/>
    </source>
</evidence>
<reference evidence="1 2" key="2">
    <citation type="journal article" date="2011" name="Stand. Genomic Sci.">
        <title>Complete genome sequence of Desulfurococcus mucosus type strain (O7/1).</title>
        <authorList>
            <person name="Wirth R."/>
            <person name="Chertkov O."/>
            <person name="Held B."/>
            <person name="Lapidus A."/>
            <person name="Nolan M."/>
            <person name="Lucas S."/>
            <person name="Hammon N."/>
            <person name="Deshpande S."/>
            <person name="Cheng J.F."/>
            <person name="Tapia R."/>
            <person name="Han C."/>
            <person name="Goodwin L."/>
            <person name="Pitluck S."/>
            <person name="Liolios K."/>
            <person name="Ioanna P."/>
            <person name="Ivanova N."/>
            <person name="Mavromatis K."/>
            <person name="Mikhailova N."/>
            <person name="Pati A."/>
            <person name="Chen A."/>
            <person name="Palaniappan K."/>
            <person name="Land M."/>
            <person name="Hauser L."/>
            <person name="Chang Y.J."/>
            <person name="Jeffries C.D."/>
            <person name="Bilek Y."/>
            <person name="Hader T."/>
            <person name="Rohde M."/>
            <person name="Spring S."/>
            <person name="Sikorski J."/>
            <person name="Goker M."/>
            <person name="Woyke T."/>
            <person name="Bristow J."/>
            <person name="Eisen J.A."/>
            <person name="Markowitz V."/>
            <person name="Hugenholtz P."/>
            <person name="Kyrpides N.C."/>
            <person name="Klenk H.P."/>
        </authorList>
    </citation>
    <scope>NUCLEOTIDE SEQUENCE [LARGE SCALE GENOMIC DNA]</scope>
    <source>
        <strain evidence="2">ATCC 35584 / DSM 2162 / JCM 9187 / O7/1</strain>
    </source>
</reference>
<organism evidence="1 2">
    <name type="scientific">Desulfurococcus mucosus (strain ATCC 35584 / DSM 2162 / JCM 9187 / O7/1)</name>
    <dbReference type="NCBI Taxonomy" id="765177"/>
    <lineage>
        <taxon>Archaea</taxon>
        <taxon>Thermoproteota</taxon>
        <taxon>Thermoprotei</taxon>
        <taxon>Desulfurococcales</taxon>
        <taxon>Desulfurococcaceae</taxon>
        <taxon>Desulfurococcus</taxon>
    </lineage>
</organism>
<reference evidence="2" key="1">
    <citation type="submission" date="2010-11" db="EMBL/GenBank/DDBJ databases">
        <title>The complete genome of Desulfurococcus mucosus DSM 2162.</title>
        <authorList>
            <consortium name="US DOE Joint Genome Institute (JGI-PGF)"/>
            <person name="Lucas S."/>
            <person name="Copeland A."/>
            <person name="Lapidus A."/>
            <person name="Bruce D."/>
            <person name="Goodwin L."/>
            <person name="Pitluck S."/>
            <person name="Kyrpides N."/>
            <person name="Mavromatis K."/>
            <person name="Pagani I."/>
            <person name="Ivanova N."/>
            <person name="Ovchinnikova G."/>
            <person name="Chertkov O."/>
            <person name="Held B."/>
            <person name="Brettin T."/>
            <person name="Detter J.C."/>
            <person name="Tapia R."/>
            <person name="Han C."/>
            <person name="Land M."/>
            <person name="Hauser L."/>
            <person name="Markowitz V."/>
            <person name="Cheng J.-F."/>
            <person name="Hugenholtz P."/>
            <person name="Woyke T."/>
            <person name="Wu D."/>
            <person name="Wirth R."/>
            <person name="Bilek Y."/>
            <person name="Hader T."/>
            <person name="Klenk H.-P."/>
            <person name="Eisen J.A."/>
        </authorList>
    </citation>
    <scope>NUCLEOTIDE SEQUENCE [LARGE SCALE GENOMIC DNA]</scope>
    <source>
        <strain evidence="2">ATCC 35584 / DSM 2162 / JCM 9187 / O7/1</strain>
    </source>
</reference>